<dbReference type="Proteomes" id="UP000886520">
    <property type="component" value="Chromosome 5"/>
</dbReference>
<dbReference type="InterPro" id="IPR006084">
    <property type="entry name" value="XPG/Rad2"/>
</dbReference>
<dbReference type="InterPro" id="IPR006085">
    <property type="entry name" value="XPG_DNA_repair_N"/>
</dbReference>
<dbReference type="GO" id="GO:0046872">
    <property type="term" value="F:metal ion binding"/>
    <property type="evidence" value="ECO:0007669"/>
    <property type="project" value="UniProtKB-KW"/>
</dbReference>
<keyword evidence="12" id="KW-0267">Excision nuclease</keyword>
<dbReference type="GO" id="GO:0017108">
    <property type="term" value="F:5'-flap endonuclease activity"/>
    <property type="evidence" value="ECO:0007669"/>
    <property type="project" value="TreeGrafter"/>
</dbReference>
<dbReference type="FunFam" id="3.40.50.1010:FF:000002">
    <property type="entry name" value="Exonuclease 1, putative"/>
    <property type="match status" value="1"/>
</dbReference>
<evidence type="ECO:0000256" key="9">
    <source>
        <dbReference type="ARBA" id="ARBA00022801"/>
    </source>
</evidence>
<evidence type="ECO:0000256" key="7">
    <source>
        <dbReference type="ARBA" id="ARBA00022763"/>
    </source>
</evidence>
<dbReference type="InterPro" id="IPR044752">
    <property type="entry name" value="PIN-like_EXO1"/>
</dbReference>
<dbReference type="Gene3D" id="3.40.50.1010">
    <property type="entry name" value="5'-nuclease"/>
    <property type="match status" value="1"/>
</dbReference>
<reference evidence="20 21" key="1">
    <citation type="submission" date="2021-01" db="EMBL/GenBank/DDBJ databases">
        <title>Adiantum capillus-veneris genome.</title>
        <authorList>
            <person name="Fang Y."/>
            <person name="Liao Q."/>
        </authorList>
    </citation>
    <scope>NUCLEOTIDE SEQUENCE [LARGE SCALE GENOMIC DNA]</scope>
    <source>
        <strain evidence="20">H3</strain>
        <tissue evidence="20">Leaf</tissue>
    </source>
</reference>
<feature type="domain" description="XPG N-terminal" evidence="19">
    <location>
        <begin position="1"/>
        <end position="99"/>
    </location>
</feature>
<dbReference type="Pfam" id="PF00752">
    <property type="entry name" value="XPG_N"/>
    <property type="match status" value="1"/>
</dbReference>
<dbReference type="GO" id="GO:0005634">
    <property type="term" value="C:nucleus"/>
    <property type="evidence" value="ECO:0007669"/>
    <property type="project" value="UniProtKB-SubCell"/>
</dbReference>
<evidence type="ECO:0000256" key="8">
    <source>
        <dbReference type="ARBA" id="ARBA00022769"/>
    </source>
</evidence>
<name>A0A9D4ZLF7_ADICA</name>
<dbReference type="SUPFAM" id="SSF47807">
    <property type="entry name" value="5' to 3' exonuclease, C-terminal subdomain"/>
    <property type="match status" value="1"/>
</dbReference>
<dbReference type="EMBL" id="JABFUD020000005">
    <property type="protein sequence ID" value="KAI5080018.1"/>
    <property type="molecule type" value="Genomic_DNA"/>
</dbReference>
<keyword evidence="21" id="KW-1185">Reference proteome</keyword>
<evidence type="ECO:0000256" key="15">
    <source>
        <dbReference type="ARBA" id="ARBA00023242"/>
    </source>
</evidence>
<dbReference type="CDD" id="cd09857">
    <property type="entry name" value="PIN_EXO1"/>
    <property type="match status" value="1"/>
</dbReference>
<keyword evidence="5" id="KW-0540">Nuclease</keyword>
<accession>A0A9D4ZLF7</accession>
<dbReference type="SMART" id="SM00484">
    <property type="entry name" value="XPGI"/>
    <property type="match status" value="1"/>
</dbReference>
<keyword evidence="9" id="KW-0378">Hydrolase</keyword>
<evidence type="ECO:0000256" key="3">
    <source>
        <dbReference type="ARBA" id="ARBA00010563"/>
    </source>
</evidence>
<sequence length="716" mass="80032">MGIQGLLPLLKTTTATVHIKEYSGKIAAVDTYSWLHKGAITCSRELCQGLPTTKFVDYCMHRVNLLRQYGVRPLLVFDGGRLPMKEEQEIKRARSRKVNFERAEEHEQSGNTAAAYDYYQKAVDITPQIAFQLVKVLQEEHIPYIVAPYEADAQLAFLSIQGHADVIITEDSDAIPFGCAKVLFKMDKFGQGVEFQYNDLAKNRDLNFTSFTKQMILEMCILSGCDYLPSLQGMGIKRAHGLMRRFRNYQKVIKHLKYNGVSVPSSYENMFAKAIATFQHQPVYDPVLEDIVPLTPLPLESSQSLTFLGEYPFDHGYDMLRSFLQFRSPIAKLGQAIARGEVDPISKMPFELKSSSLKAKNASPIRQRKRQLDLPIQKNLLTSYFLSASTEAKRQFKAPRTSELETVSLELRDDFESLDVTFAKTLECRAQKIPPALHCRASDFSFSLEEEDQVLDFLNSKMVCANLPMSAEVDIQESASCKMIETSFTGKSRIQKSGGKCVVRSIYFSKNKVAEKPLRSLDAEPSTSDNAFVDEGPSDVPSSDSCKVRNPDVDFSDGFPTPVKKHDQGTIDKGARLQVKQGSKLVDHISIAEKKHTPNFSSKLLGDNGQPQKFASDTSHIEHYATIAQKSMERFVSTIAPFRCFAPGARASGLRRPTKPGGNGNANRLPFKASKVAEDLRQFAFTPSCRSSLAEKAVLGVKSVARLNEYLHSECD</sequence>
<evidence type="ECO:0000256" key="10">
    <source>
        <dbReference type="ARBA" id="ARBA00022839"/>
    </source>
</evidence>
<protein>
    <recommendedName>
        <fullName evidence="4">Exonuclease 1</fullName>
    </recommendedName>
</protein>
<evidence type="ECO:0000256" key="2">
    <source>
        <dbReference type="ARBA" id="ARBA00004123"/>
    </source>
</evidence>
<dbReference type="AlphaFoldDB" id="A0A9D4ZLF7"/>
<evidence type="ECO:0000256" key="13">
    <source>
        <dbReference type="ARBA" id="ARBA00023125"/>
    </source>
</evidence>
<keyword evidence="14" id="KW-0234">DNA repair</keyword>
<dbReference type="SMART" id="SM00485">
    <property type="entry name" value="XPGN"/>
    <property type="match status" value="1"/>
</dbReference>
<dbReference type="GO" id="GO:0006281">
    <property type="term" value="P:DNA repair"/>
    <property type="evidence" value="ECO:0007669"/>
    <property type="project" value="UniProtKB-KW"/>
</dbReference>
<evidence type="ECO:0000256" key="6">
    <source>
        <dbReference type="ARBA" id="ARBA00022723"/>
    </source>
</evidence>
<evidence type="ECO:0000256" key="12">
    <source>
        <dbReference type="ARBA" id="ARBA00022881"/>
    </source>
</evidence>
<dbReference type="Pfam" id="PF00867">
    <property type="entry name" value="XPG_I"/>
    <property type="match status" value="1"/>
</dbReference>
<dbReference type="InterPro" id="IPR036279">
    <property type="entry name" value="5-3_exonuclease_C_sf"/>
</dbReference>
<dbReference type="SUPFAM" id="SSF88723">
    <property type="entry name" value="PIN domain-like"/>
    <property type="match status" value="1"/>
</dbReference>
<feature type="region of interest" description="Disordered" evidence="17">
    <location>
        <begin position="520"/>
        <end position="546"/>
    </location>
</feature>
<dbReference type="PANTHER" id="PTHR11081:SF65">
    <property type="entry name" value="DNA DAMAGE-INDUCIBLE PROTEIN DIN7-RELATED"/>
    <property type="match status" value="1"/>
</dbReference>
<keyword evidence="15" id="KW-0539">Nucleus</keyword>
<dbReference type="InterPro" id="IPR029060">
    <property type="entry name" value="PIN-like_dom_sf"/>
</dbReference>
<keyword evidence="10" id="KW-0269">Exonuclease</keyword>
<organism evidence="20 21">
    <name type="scientific">Adiantum capillus-veneris</name>
    <name type="common">Maidenhair fern</name>
    <dbReference type="NCBI Taxonomy" id="13818"/>
    <lineage>
        <taxon>Eukaryota</taxon>
        <taxon>Viridiplantae</taxon>
        <taxon>Streptophyta</taxon>
        <taxon>Embryophyta</taxon>
        <taxon>Tracheophyta</taxon>
        <taxon>Polypodiopsida</taxon>
        <taxon>Polypodiidae</taxon>
        <taxon>Polypodiales</taxon>
        <taxon>Pteridineae</taxon>
        <taxon>Pteridaceae</taxon>
        <taxon>Vittarioideae</taxon>
        <taxon>Adiantum</taxon>
    </lineage>
</organism>
<keyword evidence="8" id="KW-0228">DNA excision</keyword>
<comment type="caution">
    <text evidence="20">The sequence shown here is derived from an EMBL/GenBank/DDBJ whole genome shotgun (WGS) entry which is preliminary data.</text>
</comment>
<comment type="function">
    <text evidence="16">Putative 5'-&gt;3' double-stranded DNA exonuclease which may also contain a cryptic 3'-&gt;5' double-stranded DNA exonuclease activity. May be involved in DNA mismatch repair (MMR).</text>
</comment>
<evidence type="ECO:0000256" key="16">
    <source>
        <dbReference type="ARBA" id="ARBA00060210"/>
    </source>
</evidence>
<evidence type="ECO:0000259" key="19">
    <source>
        <dbReference type="SMART" id="SM00485"/>
    </source>
</evidence>
<dbReference type="CDD" id="cd09908">
    <property type="entry name" value="H3TH_EXO1"/>
    <property type="match status" value="1"/>
</dbReference>
<dbReference type="OrthoDB" id="26491at2759"/>
<keyword evidence="7" id="KW-0227">DNA damage</keyword>
<comment type="subcellular location">
    <subcellularLocation>
        <location evidence="2">Nucleus</location>
    </subcellularLocation>
</comment>
<evidence type="ECO:0000256" key="5">
    <source>
        <dbReference type="ARBA" id="ARBA00022722"/>
    </source>
</evidence>
<evidence type="ECO:0000313" key="20">
    <source>
        <dbReference type="EMBL" id="KAI5080018.1"/>
    </source>
</evidence>
<gene>
    <name evidence="20" type="ORF">GOP47_0005497</name>
</gene>
<dbReference type="InterPro" id="IPR019974">
    <property type="entry name" value="XPG_CS"/>
</dbReference>
<dbReference type="Gene3D" id="1.10.150.20">
    <property type="entry name" value="5' to 3' exonuclease, C-terminal subdomain"/>
    <property type="match status" value="1"/>
</dbReference>
<evidence type="ECO:0000256" key="1">
    <source>
        <dbReference type="ARBA" id="ARBA00001946"/>
    </source>
</evidence>
<dbReference type="SMART" id="SM00279">
    <property type="entry name" value="HhH2"/>
    <property type="match status" value="1"/>
</dbReference>
<feature type="domain" description="XPG-I" evidence="18">
    <location>
        <begin position="138"/>
        <end position="208"/>
    </location>
</feature>
<dbReference type="GO" id="GO:0035312">
    <property type="term" value="F:5'-3' DNA exonuclease activity"/>
    <property type="evidence" value="ECO:0007669"/>
    <property type="project" value="InterPro"/>
</dbReference>
<dbReference type="InterPro" id="IPR037315">
    <property type="entry name" value="EXO1_H3TH"/>
</dbReference>
<evidence type="ECO:0000256" key="17">
    <source>
        <dbReference type="SAM" id="MobiDB-lite"/>
    </source>
</evidence>
<comment type="cofactor">
    <cofactor evidence="1">
        <name>Mg(2+)</name>
        <dbReference type="ChEBI" id="CHEBI:18420"/>
    </cofactor>
</comment>
<dbReference type="PROSITE" id="PS00841">
    <property type="entry name" value="XPG_1"/>
    <property type="match status" value="1"/>
</dbReference>
<dbReference type="PRINTS" id="PR00853">
    <property type="entry name" value="XPGRADSUPER"/>
</dbReference>
<keyword evidence="6" id="KW-0479">Metal-binding</keyword>
<dbReference type="FunFam" id="1.10.150.20:FF:000011">
    <property type="entry name" value="exonuclease 1"/>
    <property type="match status" value="1"/>
</dbReference>
<evidence type="ECO:0000259" key="18">
    <source>
        <dbReference type="SMART" id="SM00484"/>
    </source>
</evidence>
<evidence type="ECO:0000256" key="14">
    <source>
        <dbReference type="ARBA" id="ARBA00023204"/>
    </source>
</evidence>
<dbReference type="GO" id="GO:0003677">
    <property type="term" value="F:DNA binding"/>
    <property type="evidence" value="ECO:0007669"/>
    <property type="project" value="UniProtKB-KW"/>
</dbReference>
<keyword evidence="11" id="KW-0460">Magnesium</keyword>
<comment type="similarity">
    <text evidence="3">Belongs to the XPG/RAD2 endonuclease family. EXO1 subfamily.</text>
</comment>
<keyword evidence="13" id="KW-0238">DNA-binding</keyword>
<evidence type="ECO:0000256" key="4">
    <source>
        <dbReference type="ARBA" id="ARBA00020324"/>
    </source>
</evidence>
<proteinExistence type="inferred from homology"/>
<dbReference type="InterPro" id="IPR008918">
    <property type="entry name" value="HhH2"/>
</dbReference>
<dbReference type="PANTHER" id="PTHR11081">
    <property type="entry name" value="FLAP ENDONUCLEASE FAMILY MEMBER"/>
    <property type="match status" value="1"/>
</dbReference>
<evidence type="ECO:0000256" key="11">
    <source>
        <dbReference type="ARBA" id="ARBA00022842"/>
    </source>
</evidence>
<evidence type="ECO:0000313" key="21">
    <source>
        <dbReference type="Proteomes" id="UP000886520"/>
    </source>
</evidence>
<dbReference type="InterPro" id="IPR006086">
    <property type="entry name" value="XPG-I_dom"/>
</dbReference>